<evidence type="ECO:0000313" key="2">
    <source>
        <dbReference type="EMBL" id="MBC2398194.1"/>
    </source>
</evidence>
<comment type="caution">
    <text evidence="2">The sequence shown here is derived from an EMBL/GenBank/DDBJ whole genome shotgun (WGS) entry which is preliminary data.</text>
</comment>
<feature type="transmembrane region" description="Helical" evidence="1">
    <location>
        <begin position="520"/>
        <end position="540"/>
    </location>
</feature>
<feature type="transmembrane region" description="Helical" evidence="1">
    <location>
        <begin position="113"/>
        <end position="137"/>
    </location>
</feature>
<keyword evidence="1" id="KW-0812">Transmembrane</keyword>
<feature type="transmembrane region" description="Helical" evidence="1">
    <location>
        <begin position="491"/>
        <end position="514"/>
    </location>
</feature>
<feature type="transmembrane region" description="Helical" evidence="1">
    <location>
        <begin position="370"/>
        <end position="396"/>
    </location>
</feature>
<feature type="transmembrane region" description="Helical" evidence="1">
    <location>
        <begin position="447"/>
        <end position="471"/>
    </location>
</feature>
<dbReference type="EMBL" id="JAAZWO010000011">
    <property type="protein sequence ID" value="MBC2398194.1"/>
    <property type="molecule type" value="Genomic_DNA"/>
</dbReference>
<feature type="transmembrane region" description="Helical" evidence="1">
    <location>
        <begin position="184"/>
        <end position="202"/>
    </location>
</feature>
<feature type="transmembrane region" description="Helical" evidence="1">
    <location>
        <begin position="328"/>
        <end position="350"/>
    </location>
</feature>
<feature type="transmembrane region" description="Helical" evidence="1">
    <location>
        <begin position="63"/>
        <end position="92"/>
    </location>
</feature>
<dbReference type="InterPro" id="IPR031599">
    <property type="entry name" value="ABC_tran_2"/>
</dbReference>
<feature type="transmembrane region" description="Helical" evidence="1">
    <location>
        <begin position="417"/>
        <end position="441"/>
    </location>
</feature>
<evidence type="ECO:0000256" key="1">
    <source>
        <dbReference type="SAM" id="Phobius"/>
    </source>
</evidence>
<evidence type="ECO:0000313" key="3">
    <source>
        <dbReference type="Proteomes" id="UP000563151"/>
    </source>
</evidence>
<gene>
    <name evidence="2" type="ORF">HGG79_10455</name>
</gene>
<dbReference type="RefSeq" id="WP_035145613.1">
    <property type="nucleotide sequence ID" value="NZ_JAAZWO010000011.1"/>
</dbReference>
<name>A0A923EAL5_CLOTT</name>
<sequence length="553" mass="63068">MNKFSALIKINFKMMFDLSNKKNKVKSVAFILLMIMAFFPLVGMIFSGVNKLYEALSQINQQGMILGLGISLSALIIFVFGIFYCIGTFYFSMDIENLLYLPLKPSYILGSKFFMVVTYEYMTQLIFFFPILLQYGIKSNLGIIYYFYSIVIFLINPIIPLILASIIVMIIMRFTNVGKNKDKLKIIGWMFSLALAIGINLISQNLATGGYNANELQQLIMQGNNSYATVVANNIFPFAKIATLALLKSNELLGVVYLIMFIAINILFLIIFFYLAEKLYFKGVIGISESNSKRKALSDEELIKSVRRKSHLITYITKEMRILFRTPIYLMNCVIMNFLWPVFFIIPILAKGDMRNSLEVVRGFLNNPNYFKFIIPIFFGGIMFISSSNGIASTAISREGKNVFFNKYIPISYMKIFMAKVMSAILIELTSIISIFVILYLLFKIPIYMIITFLALSIEAILFTSFLGLLIDLSSPKLNWDNEQRAVKQNFNVVIHMILGIVFGVATAMAIIMLEMKSMHGFLFIIILYSALNFGLYYILKNKGTNMLNKIQI</sequence>
<reference evidence="2 3" key="1">
    <citation type="submission" date="2020-04" db="EMBL/GenBank/DDBJ databases">
        <title>Genomic insights into acetone-butanol-ethanol (ABE) fermentation by sequencing solventogenic clostridia strains.</title>
        <authorList>
            <person name="Brown S."/>
        </authorList>
    </citation>
    <scope>NUCLEOTIDE SEQUENCE [LARGE SCALE GENOMIC DNA]</scope>
    <source>
        <strain evidence="2 3">DJ011</strain>
    </source>
</reference>
<dbReference type="Proteomes" id="UP000563151">
    <property type="component" value="Unassembled WGS sequence"/>
</dbReference>
<dbReference type="AlphaFoldDB" id="A0A923EAL5"/>
<organism evidence="2 3">
    <name type="scientific">Clostridium tetanomorphum</name>
    <dbReference type="NCBI Taxonomy" id="1553"/>
    <lineage>
        <taxon>Bacteria</taxon>
        <taxon>Bacillati</taxon>
        <taxon>Bacillota</taxon>
        <taxon>Clostridia</taxon>
        <taxon>Eubacteriales</taxon>
        <taxon>Clostridiaceae</taxon>
        <taxon>Clostridium</taxon>
    </lineage>
</organism>
<feature type="transmembrane region" description="Helical" evidence="1">
    <location>
        <begin position="255"/>
        <end position="276"/>
    </location>
</feature>
<proteinExistence type="predicted"/>
<keyword evidence="1" id="KW-0472">Membrane</keyword>
<keyword evidence="3" id="KW-1185">Reference proteome</keyword>
<dbReference type="Pfam" id="PF16949">
    <property type="entry name" value="ABC_tran_2"/>
    <property type="match status" value="1"/>
</dbReference>
<feature type="transmembrane region" description="Helical" evidence="1">
    <location>
        <begin position="143"/>
        <end position="172"/>
    </location>
</feature>
<protein>
    <submittedName>
        <fullName evidence="2">Uncharacterized protein</fullName>
    </submittedName>
</protein>
<keyword evidence="1" id="KW-1133">Transmembrane helix</keyword>
<accession>A0A923EAL5</accession>